<evidence type="ECO:0000256" key="4">
    <source>
        <dbReference type="ARBA" id="ARBA00023136"/>
    </source>
</evidence>
<organism evidence="7 8">
    <name type="scientific">Aspergillus pseudotamarii</name>
    <dbReference type="NCBI Taxonomy" id="132259"/>
    <lineage>
        <taxon>Eukaryota</taxon>
        <taxon>Fungi</taxon>
        <taxon>Dikarya</taxon>
        <taxon>Ascomycota</taxon>
        <taxon>Pezizomycotina</taxon>
        <taxon>Eurotiomycetes</taxon>
        <taxon>Eurotiomycetidae</taxon>
        <taxon>Eurotiales</taxon>
        <taxon>Aspergillaceae</taxon>
        <taxon>Aspergillus</taxon>
        <taxon>Aspergillus subgen. Circumdati</taxon>
    </lineage>
</organism>
<dbReference type="Pfam" id="PF26616">
    <property type="entry name" value="CorA-like"/>
    <property type="match status" value="1"/>
</dbReference>
<dbReference type="SUPFAM" id="SSF144083">
    <property type="entry name" value="Magnesium transport protein CorA, transmembrane region"/>
    <property type="match status" value="1"/>
</dbReference>
<evidence type="ECO:0000259" key="6">
    <source>
        <dbReference type="Pfam" id="PF26616"/>
    </source>
</evidence>
<name>A0A5N6SN33_ASPPS</name>
<comment type="subcellular location">
    <subcellularLocation>
        <location evidence="1">Membrane</location>
        <topology evidence="1">Multi-pass membrane protein</topology>
    </subcellularLocation>
</comment>
<gene>
    <name evidence="7" type="ORF">BDV38DRAFT_294145</name>
</gene>
<feature type="transmembrane region" description="Helical" evidence="5">
    <location>
        <begin position="416"/>
        <end position="437"/>
    </location>
</feature>
<dbReference type="RefSeq" id="XP_031912161.1">
    <property type="nucleotide sequence ID" value="XM_032062433.1"/>
</dbReference>
<protein>
    <recommendedName>
        <fullName evidence="6">CorA-like transporter domain-containing protein</fullName>
    </recommendedName>
</protein>
<evidence type="ECO:0000256" key="2">
    <source>
        <dbReference type="ARBA" id="ARBA00022692"/>
    </source>
</evidence>
<proteinExistence type="predicted"/>
<reference evidence="7 8" key="1">
    <citation type="submission" date="2019-04" db="EMBL/GenBank/DDBJ databases">
        <title>Friends and foes A comparative genomics study of 23 Aspergillus species from section Flavi.</title>
        <authorList>
            <consortium name="DOE Joint Genome Institute"/>
            <person name="Kjaerbolling I."/>
            <person name="Vesth T."/>
            <person name="Frisvad J.C."/>
            <person name="Nybo J.L."/>
            <person name="Theobald S."/>
            <person name="Kildgaard S."/>
            <person name="Isbrandt T."/>
            <person name="Kuo A."/>
            <person name="Sato A."/>
            <person name="Lyhne E.K."/>
            <person name="Kogle M.E."/>
            <person name="Wiebenga A."/>
            <person name="Kun R.S."/>
            <person name="Lubbers R.J."/>
            <person name="Makela M.R."/>
            <person name="Barry K."/>
            <person name="Chovatia M."/>
            <person name="Clum A."/>
            <person name="Daum C."/>
            <person name="Haridas S."/>
            <person name="He G."/>
            <person name="LaButti K."/>
            <person name="Lipzen A."/>
            <person name="Mondo S."/>
            <person name="Riley R."/>
            <person name="Salamov A."/>
            <person name="Simmons B.A."/>
            <person name="Magnuson J.K."/>
            <person name="Henrissat B."/>
            <person name="Mortensen U.H."/>
            <person name="Larsen T.O."/>
            <person name="Devries R.P."/>
            <person name="Grigoriev I.V."/>
            <person name="Machida M."/>
            <person name="Baker S.E."/>
            <person name="Andersen M.R."/>
        </authorList>
    </citation>
    <scope>NUCLEOTIDE SEQUENCE [LARGE SCALE GENOMIC DNA]</scope>
    <source>
        <strain evidence="7 8">CBS 117625</strain>
    </source>
</reference>
<feature type="domain" description="CorA-like transporter" evidence="6">
    <location>
        <begin position="39"/>
        <end position="244"/>
    </location>
</feature>
<sequence length="458" mass="51420">MHTIAPLQGNSCRLNPLKPEHYGAIAPHLRYPTFVSFPEKSNIYLFDFVSSSGPKTDGPHLFTNSDDFESHIATTSKPHTRIVSICSQNSMRPLGVTEQAMRKLMNTYGIDATLLDLIVSFGDKPQSADAGHGAMTVRQKEDGSCDMQYLVTYAESNAPQGSVPWTIRQTCVFHRYNPAGSGNLWIFFHARPRSKLQQLIESEITSQHAGVFKSWYSMHLLVLSAYIGNWRWCIRSLGEEIESTVSLQMRPNLCEVADNHGILTPQYLGDKLPTLSSRLQVALETIRKLADINTLFQSKGFTTDDDSQRLASEMAYYKTTIEGYLRSVEVLEGKVKGISDLMAVALNLKGQTVANEINDKMLQLTSEAFEDNATVRVVTLVTLIYLPASFVSTLLGMNLFDFGDSNEKEFTISRQFWIFVVAAVPLTMLTLGSWYIITKRQVKLRQKRKEERAGSKMC</sequence>
<dbReference type="GO" id="GO:0016020">
    <property type="term" value="C:membrane"/>
    <property type="evidence" value="ECO:0007669"/>
    <property type="project" value="UniProtKB-SubCell"/>
</dbReference>
<accession>A0A5N6SN33</accession>
<dbReference type="InterPro" id="IPR058257">
    <property type="entry name" value="CorA-like_dom"/>
</dbReference>
<evidence type="ECO:0000313" key="8">
    <source>
        <dbReference type="Proteomes" id="UP000325672"/>
    </source>
</evidence>
<dbReference type="Proteomes" id="UP000325672">
    <property type="component" value="Unassembled WGS sequence"/>
</dbReference>
<evidence type="ECO:0000256" key="1">
    <source>
        <dbReference type="ARBA" id="ARBA00004141"/>
    </source>
</evidence>
<dbReference type="EMBL" id="ML743587">
    <property type="protein sequence ID" value="KAE8136098.1"/>
    <property type="molecule type" value="Genomic_DNA"/>
</dbReference>
<feature type="transmembrane region" description="Helical" evidence="5">
    <location>
        <begin position="377"/>
        <end position="396"/>
    </location>
</feature>
<dbReference type="InterPro" id="IPR045863">
    <property type="entry name" value="CorA_TM1_TM2"/>
</dbReference>
<keyword evidence="8" id="KW-1185">Reference proteome</keyword>
<dbReference type="GeneID" id="43646643"/>
<keyword evidence="4 5" id="KW-0472">Membrane</keyword>
<evidence type="ECO:0000313" key="7">
    <source>
        <dbReference type="EMBL" id="KAE8136098.1"/>
    </source>
</evidence>
<evidence type="ECO:0000256" key="3">
    <source>
        <dbReference type="ARBA" id="ARBA00022989"/>
    </source>
</evidence>
<dbReference type="OrthoDB" id="5396681at2759"/>
<keyword evidence="3 5" id="KW-1133">Transmembrane helix</keyword>
<dbReference type="AlphaFoldDB" id="A0A5N6SN33"/>
<keyword evidence="2 5" id="KW-0812">Transmembrane</keyword>
<dbReference type="Gene3D" id="1.20.58.340">
    <property type="entry name" value="Magnesium transport protein CorA, transmembrane region"/>
    <property type="match status" value="1"/>
</dbReference>
<evidence type="ECO:0000256" key="5">
    <source>
        <dbReference type="SAM" id="Phobius"/>
    </source>
</evidence>